<sequence length="585" mass="65792">MASSTRGRGSQRGRGRGGRLYSPETNSYIDAEGFTMVKSKRGGSIGSSSHSVNQSKTTMADIVARDDMTDYIPKEIKSEHPNISEYDLMKKCMFFFKDQFSSNFCKDDSSMGSGSNKEEDTDECILVGESQDPDDDLEENIEDTEAIVNRAWSQRGLTAQVKFDLPGIMSDHSSCTISILGNNDRGATPFKFFNMWAKLDNFMELVRNSWAIEELLETQQLLHDNSADAQLQNKECDGGTKFFHGLIKSRRAKINIYLITLEGGVRSTSSSQVSDAFVHFYKGLLGTKGGCIELNRDMVARGRKLDPEQAQILTHLATEEEIRKALFSIGDDKAPGPDSYSFYFFKKVWNIVGRDFVAAIMEFFSSGHILRQINHSVLALIPKSKDSDRVDDYRPIACCNVIYKIISKIIASRLAPALTSIVDPAQETYVQNRKMIDNIYLLHELLRQYGRKMTSPRCMLNVDLRKAFDSVDWEFIRDDLVLLSRGDPTSIALIMEKIKHFGECSGLQTNMGKSSFFATGFCSDELETIKRITGFALGAFLFKYLGIPMAASRLTIAQFSPFMDKILDYIRAELIRSVLQGVECY</sequence>
<proteinExistence type="predicted"/>
<accession>A0A7J0HEM0</accession>
<evidence type="ECO:0000259" key="2">
    <source>
        <dbReference type="Pfam" id="PF00078"/>
    </source>
</evidence>
<protein>
    <recommendedName>
        <fullName evidence="2">Reverse transcriptase domain-containing protein</fullName>
    </recommendedName>
</protein>
<dbReference type="CDD" id="cd01650">
    <property type="entry name" value="RT_nLTR_like"/>
    <property type="match status" value="1"/>
</dbReference>
<feature type="region of interest" description="Disordered" evidence="1">
    <location>
        <begin position="1"/>
        <end position="25"/>
    </location>
</feature>
<keyword evidence="4" id="KW-1185">Reference proteome</keyword>
<evidence type="ECO:0000256" key="1">
    <source>
        <dbReference type="SAM" id="MobiDB-lite"/>
    </source>
</evidence>
<feature type="domain" description="Reverse transcriptase" evidence="2">
    <location>
        <begin position="381"/>
        <end position="475"/>
    </location>
</feature>
<comment type="caution">
    <text evidence="3">The sequence shown here is derived from an EMBL/GenBank/DDBJ whole genome shotgun (WGS) entry which is preliminary data.</text>
</comment>
<organism evidence="3 4">
    <name type="scientific">Actinidia rufa</name>
    <dbReference type="NCBI Taxonomy" id="165716"/>
    <lineage>
        <taxon>Eukaryota</taxon>
        <taxon>Viridiplantae</taxon>
        <taxon>Streptophyta</taxon>
        <taxon>Embryophyta</taxon>
        <taxon>Tracheophyta</taxon>
        <taxon>Spermatophyta</taxon>
        <taxon>Magnoliopsida</taxon>
        <taxon>eudicotyledons</taxon>
        <taxon>Gunneridae</taxon>
        <taxon>Pentapetalae</taxon>
        <taxon>asterids</taxon>
        <taxon>Ericales</taxon>
        <taxon>Actinidiaceae</taxon>
        <taxon>Actinidia</taxon>
    </lineage>
</organism>
<dbReference type="InterPro" id="IPR052343">
    <property type="entry name" value="Retrotransposon-Effector_Assoc"/>
</dbReference>
<dbReference type="AlphaFoldDB" id="A0A7J0HEM0"/>
<evidence type="ECO:0000313" key="3">
    <source>
        <dbReference type="EMBL" id="GFZ21498.1"/>
    </source>
</evidence>
<dbReference type="PANTHER" id="PTHR46890">
    <property type="entry name" value="NON-LTR RETROLELEMENT REVERSE TRANSCRIPTASE-LIKE PROTEIN-RELATED"/>
    <property type="match status" value="1"/>
</dbReference>
<dbReference type="Proteomes" id="UP000585474">
    <property type="component" value="Unassembled WGS sequence"/>
</dbReference>
<dbReference type="OrthoDB" id="1934719at2759"/>
<dbReference type="InterPro" id="IPR000477">
    <property type="entry name" value="RT_dom"/>
</dbReference>
<dbReference type="SUPFAM" id="SSF56672">
    <property type="entry name" value="DNA/RNA polymerases"/>
    <property type="match status" value="1"/>
</dbReference>
<gene>
    <name evidence="3" type="ORF">Acr_29g0006600</name>
</gene>
<dbReference type="PANTHER" id="PTHR46890:SF48">
    <property type="entry name" value="RNA-DIRECTED DNA POLYMERASE"/>
    <property type="match status" value="1"/>
</dbReference>
<dbReference type="EMBL" id="BJWL01000029">
    <property type="protein sequence ID" value="GFZ21498.1"/>
    <property type="molecule type" value="Genomic_DNA"/>
</dbReference>
<dbReference type="Pfam" id="PF00078">
    <property type="entry name" value="RVT_1"/>
    <property type="match status" value="1"/>
</dbReference>
<dbReference type="InterPro" id="IPR043502">
    <property type="entry name" value="DNA/RNA_pol_sf"/>
</dbReference>
<reference evidence="3 4" key="1">
    <citation type="submission" date="2019-07" db="EMBL/GenBank/DDBJ databases">
        <title>De Novo Assembly of kiwifruit Actinidia rufa.</title>
        <authorList>
            <person name="Sugita-Konishi S."/>
            <person name="Sato K."/>
            <person name="Mori E."/>
            <person name="Abe Y."/>
            <person name="Kisaki G."/>
            <person name="Hamano K."/>
            <person name="Suezawa K."/>
            <person name="Otani M."/>
            <person name="Fukuda T."/>
            <person name="Manabe T."/>
            <person name="Gomi K."/>
            <person name="Tabuchi M."/>
            <person name="Akimitsu K."/>
            <person name="Kataoka I."/>
        </authorList>
    </citation>
    <scope>NUCLEOTIDE SEQUENCE [LARGE SCALE GENOMIC DNA]</scope>
    <source>
        <strain evidence="4">cv. Fuchu</strain>
    </source>
</reference>
<name>A0A7J0HEM0_9ERIC</name>
<evidence type="ECO:0000313" key="4">
    <source>
        <dbReference type="Proteomes" id="UP000585474"/>
    </source>
</evidence>